<dbReference type="PANTHER" id="PTHR43788:SF6">
    <property type="entry name" value="DNA HELICASE B"/>
    <property type="match status" value="1"/>
</dbReference>
<keyword evidence="2" id="KW-0067">ATP-binding</keyword>
<evidence type="ECO:0000313" key="5">
    <source>
        <dbReference type="Proteomes" id="UP000236449"/>
    </source>
</evidence>
<organism evidence="4 5">
    <name type="scientific">Vibrio diazotrophicus</name>
    <dbReference type="NCBI Taxonomy" id="685"/>
    <lineage>
        <taxon>Bacteria</taxon>
        <taxon>Pseudomonadati</taxon>
        <taxon>Pseudomonadota</taxon>
        <taxon>Gammaproteobacteria</taxon>
        <taxon>Vibrionales</taxon>
        <taxon>Vibrionaceae</taxon>
        <taxon>Vibrio</taxon>
    </lineage>
</organism>
<dbReference type="GO" id="GO:0005524">
    <property type="term" value="F:ATP binding"/>
    <property type="evidence" value="ECO:0007669"/>
    <property type="project" value="UniProtKB-KW"/>
</dbReference>
<dbReference type="SMART" id="SM00382">
    <property type="entry name" value="AAA"/>
    <property type="match status" value="1"/>
</dbReference>
<dbReference type="Gene3D" id="1.10.10.2220">
    <property type="match status" value="1"/>
</dbReference>
<dbReference type="InterPro" id="IPR027785">
    <property type="entry name" value="UvrD-like_helicase_C"/>
</dbReference>
<evidence type="ECO:0000259" key="3">
    <source>
        <dbReference type="SMART" id="SM00382"/>
    </source>
</evidence>
<dbReference type="Proteomes" id="UP000236449">
    <property type="component" value="Unassembled WGS sequence"/>
</dbReference>
<dbReference type="GO" id="GO:0003678">
    <property type="term" value="F:DNA helicase activity"/>
    <property type="evidence" value="ECO:0007669"/>
    <property type="project" value="UniProtKB-ARBA"/>
</dbReference>
<dbReference type="AlphaFoldDB" id="A0A2J8I6S9"/>
<dbReference type="InterPro" id="IPR029493">
    <property type="entry name" value="RecD2-like_HHH"/>
</dbReference>
<dbReference type="CDD" id="cd18809">
    <property type="entry name" value="SF1_C_RecD"/>
    <property type="match status" value="1"/>
</dbReference>
<sequence length="721" mass="80941">MTDCLRDKEMSIDSFRVTSIPFESEQYIVLTGVPIVSNANIKQKAKYLVSVGIHPQRLPILPARGQIWSVKGVMQTKDLMVNGYKAEEHFFADAELICKLPETKQQFVDFVTGNPEFNGIGIKKSAELWDRFGVSIFDLLDVESETNKNKISSVLSSRSVEKLFSGYKCYSYLSTANWLSLKKVPTFVQSRLFNYYSKCAFDAIEKDAYCLFTFGMSFDEVDLFARDEFQISDTDERRLYCAIDAAMQKEVRKGHTVISRSSVLKQLNRILKNRECCRLAMQLVEDKYRFILDEKAKSYLPSAQLVMESTVAKRLFYLSHQKYENVEKIHAAFDVSSRLLAYRMTAKQQEAVVSSLSSGVSCITGGPGTGKTTVLKVVIDAFQRLGYSVHALALSGRAAVRLRDIAGTKTTTIAAFLQQKSILNGNSVVVIDEVSMIDLPTMFKIITHCCPEVRFLLVGDPEQLPPIAEGKILSDIVQSKVITNTTLDVVQRQEMSTGIPLFSHQICMGSLPSVESSGNVYIHNVCTSGELVEKCKDLYICSPTNSRVIAPTREVTKEINNQVQLSLNPDGTPIQFERGMDVFYSELRQGDEVLFTKNDYSRGVQNGLLGRITSVDKDEHKLATVTLDDGHRVNVDRDIFNQLELGYAITLHKAQGSQFNRVIIAVSKSRILDRAWLYTAITRAEVEVHIVTNQNVFESAILAPSHANTRNTNLRLLLRSF</sequence>
<dbReference type="SUPFAM" id="SSF52540">
    <property type="entry name" value="P-loop containing nucleoside triphosphate hydrolases"/>
    <property type="match status" value="2"/>
</dbReference>
<name>A0A2J8I6S9_VIBDI</name>
<reference evidence="4 5" key="1">
    <citation type="submission" date="2018-01" db="EMBL/GenBank/DDBJ databases">
        <title>Draft genome sequences of six Vibrio diazotrophicus strains isolated from deep-sea sediments of the Baltic Sea.</title>
        <authorList>
            <person name="Castillo D."/>
            <person name="Vandieken V."/>
            <person name="Chiang O."/>
            <person name="Middelboe M."/>
        </authorList>
    </citation>
    <scope>NUCLEOTIDE SEQUENCE [LARGE SCALE GENOMIC DNA]</scope>
    <source>
        <strain evidence="4 5">60.27F</strain>
    </source>
</reference>
<dbReference type="RefSeq" id="WP_102965517.1">
    <property type="nucleotide sequence ID" value="NZ_POSK01000002.1"/>
</dbReference>
<dbReference type="Gene3D" id="3.40.50.300">
    <property type="entry name" value="P-loop containing nucleotide triphosphate hydrolases"/>
    <property type="match status" value="2"/>
</dbReference>
<proteinExistence type="predicted"/>
<evidence type="ECO:0000256" key="2">
    <source>
        <dbReference type="ARBA" id="ARBA00022840"/>
    </source>
</evidence>
<dbReference type="PANTHER" id="PTHR43788">
    <property type="entry name" value="DNA2/NAM7 HELICASE FAMILY MEMBER"/>
    <property type="match status" value="1"/>
</dbReference>
<dbReference type="Gene3D" id="2.30.30.940">
    <property type="match status" value="1"/>
</dbReference>
<protein>
    <recommendedName>
        <fullName evidence="3">AAA+ ATPase domain-containing protein</fullName>
    </recommendedName>
</protein>
<feature type="domain" description="AAA+ ATPase" evidence="3">
    <location>
        <begin position="357"/>
        <end position="483"/>
    </location>
</feature>
<accession>A0A2J8I6S9</accession>
<dbReference type="Pfam" id="PF14490">
    <property type="entry name" value="HHH_RecD2"/>
    <property type="match status" value="1"/>
</dbReference>
<dbReference type="EMBL" id="POSK01000002">
    <property type="protein sequence ID" value="PNI06246.1"/>
    <property type="molecule type" value="Genomic_DNA"/>
</dbReference>
<dbReference type="OrthoDB" id="9763659at2"/>
<dbReference type="Pfam" id="PF13538">
    <property type="entry name" value="UvrD_C_2"/>
    <property type="match status" value="1"/>
</dbReference>
<dbReference type="InterPro" id="IPR050534">
    <property type="entry name" value="Coronavir_polyprotein_1ab"/>
</dbReference>
<evidence type="ECO:0000313" key="4">
    <source>
        <dbReference type="EMBL" id="PNI06246.1"/>
    </source>
</evidence>
<dbReference type="InterPro" id="IPR027417">
    <property type="entry name" value="P-loop_NTPase"/>
</dbReference>
<comment type="caution">
    <text evidence="4">The sequence shown here is derived from an EMBL/GenBank/DDBJ whole genome shotgun (WGS) entry which is preliminary data.</text>
</comment>
<keyword evidence="1" id="KW-0547">Nucleotide-binding</keyword>
<gene>
    <name evidence="4" type="ORF">C1N32_04400</name>
</gene>
<evidence type="ECO:0000256" key="1">
    <source>
        <dbReference type="ARBA" id="ARBA00022741"/>
    </source>
</evidence>
<dbReference type="InterPro" id="IPR003593">
    <property type="entry name" value="AAA+_ATPase"/>
</dbReference>
<dbReference type="Pfam" id="PF13604">
    <property type="entry name" value="AAA_30"/>
    <property type="match status" value="1"/>
</dbReference>